<feature type="compositionally biased region" description="Basic residues" evidence="3">
    <location>
        <begin position="2025"/>
        <end position="2035"/>
    </location>
</feature>
<evidence type="ECO:0000256" key="1">
    <source>
        <dbReference type="ARBA" id="ARBA00023125"/>
    </source>
</evidence>
<feature type="chain" id="PRO_5046616028" evidence="5">
    <location>
        <begin position="18"/>
        <end position="3447"/>
    </location>
</feature>
<dbReference type="SUPFAM" id="SSF47823">
    <property type="entry name" value="lambda integrase-like, N-terminal domain"/>
    <property type="match status" value="1"/>
</dbReference>
<feature type="region of interest" description="Disordered" evidence="3">
    <location>
        <begin position="915"/>
        <end position="943"/>
    </location>
</feature>
<dbReference type="Proteomes" id="UP001642484">
    <property type="component" value="Unassembled WGS sequence"/>
</dbReference>
<feature type="compositionally biased region" description="Basic and acidic residues" evidence="3">
    <location>
        <begin position="922"/>
        <end position="933"/>
    </location>
</feature>
<feature type="compositionally biased region" description="Basic and acidic residues" evidence="3">
    <location>
        <begin position="420"/>
        <end position="431"/>
    </location>
</feature>
<sequence>MVVRWLMVAALVAHGRGWWNASTPPEPSPMKPWWRGKVEEWVPAATPWLDGASETFSKVASLTEPTAESGFDWSLWTLADLAFSLLGWTLFGSAWAGVRNGCRRICQCCILLGCCIIAHYIWAVCWPVVSLVCAVMMTVVWLARRLLRALGGVVFVVQRFLGGTPEASMADYFGPGTGQPPETAELRKFKYHASTDKWVVLKKGDHTAVFKVSNESHPIRSSGVYIGIEVDTLRGAPSLLQELTGVDKVHLCRSEECSEPGYHFKVYGLTKKIDYESFNFNQANKEAMTWGSRAWQWALGGSKNLAAKVRDLGSESERDEEPCQAHRVFWSTEKGDERLAPAPCSHQARERTTLLKEDQLGEQDTVPLCEGHGSQYILKRFAKKCSHADCRRLGHTGHQGLMLCWNHEESVKQRRASRSRSREPTRDHELEDNLGEEVNELEGDRGLRWRPSASTTSRRRSTSRRFDDGFEVVSDGVREGRADNRGSKARSLLQEMKGAHDDVWEDEPDSKRVKTTSKSPGRTPKSSIHRSLAKLGMLDSPDGGPERSILEEFFEVYTEGKHEGMTEEKARGVLCDRHGSNFQEITRKLYGQAWEEQQKGQKGLSKIYGRSADRKAGAREETYDPMAKLTQAIQNQTSEIATLVRAQQDSGQRPPGSVRGLGRQSEELVYLMRACDQYDVKVCPGDVGAALANSLLAAQVGASTKLRSLGFRQKISTRLAVGLAGPYWGTTDKHALTAADFVQVTDAELDAFASEARHLKGPGEQRPAPPTRLDEWIARVKRQNQVWALTYGMEWLEVREHALDLLAGWHQELPRKWPLQIVMDAWEELHWRFMEEMKEVLRQLKKVAKRESMSLAEIRFHALLPGPEGRAWLELPRTFDLLNPEGWFKMELEPRIERRQERALWRLTWGGDKKQTAGLHAGGEKEAEEDSRGGGKPSTNLIGPKLTQEEVNKARDRAPVGKGGALLCWGYLTHAGCHSTTCQRAHENLKGSFEALDPAVQMQLLRRGDKIQALRQGVQKDKASKISKPKRKAGADKEDDGGEKAEEVKAGGTCTVHFNEVPEEFEAIDYTKQEDVRDFVNRDDRSWGLPVRHQDRGYFPFQDFQAPEEAVNMVDKAEKLAAGPVLGKLQEASDDLYAWASARVAADGEVTFEELMGEMVAYGVADLAEEAAIILEKQGGTRAGENTRLVVRETMWATGEPGQGSVEVDGRSWRSWDYQEEVFMSEELAGILQMPEPVIEKRQCVTKTLAAGILWREKGRRPTLQEVENKARELRSDQARLALDAATQMGEAAEFVTPIEHELRVYLHDLLHPAHERDFRSLAVFPIMELGAAKVVVVRADFQGNLLVETIVGPDWEDGGWIVWTLIWKGHMVLLQPPADFDGLAWLAVEERQSTPVLGFNFYWHARHDQPVSAPGRVARRLCRPPRRAGDTSLGSGLIRQHSTLAAVATSYANMYGSGVAGSTTHQRAVRAADGASKLLFREIFAGTAGMTKEWVSQGGEASPPVEVFADPHNRVGYQPQHDITDPLVRGLHLQRAASGPENVFWIASPCTTFCDWQLQNGGTRTFAQPQGGGRGPILEKEVEGNVFADFAAEVFVNALDNGAFPLAESSGPSGRYPKMWDLPSWQAILKRPDVASAVFPMCAFGLGPPDEPSAFYRHYTRVVFPSHGPLAQLLHRVCPGISSSHRHVPLKGCRPGVTVTRCTEAGAYPADFIKQIEAPEGDHTHGEGPNGDEGPRAETYVRENQTDGEIADNYVRENQTNEESVDDEGGNTRGFGTSAGASDPLEEPVSSPFEFGSEAEEAVEEPSSSPFELSPQEVNDEPSGVWANPEGTRNLDRGRPIDMLMGPPGAASIILPDEWVERDGLIVGTTTAGRGDEPRPSRRTSPVTVVEPDEWQVDRASGTVTVTHRQPRRNLFTPGLLGDNFPGVAYRNERLTRAWPVSRPGPEQSGPPICMCDNWRIVQARELDIGLWTGTTTLVFQGYGLPWLTDADNDPGGAGPHEGGESEGDIDGSTEYEDASPPRSRSRSRTRTSSHGRAGADRGGEGKGPGTSGESETLLHPEAVDYLNTINGLDQPTKQGWERVLDAGDALLCAAGGVQEAAQWLWDARATHGLANLRGVEDPCLDKILHPDLLAYLRHVKRHGMEARHVGPRERATAGLHPNAKRNLEQVYAQIWKDVKKHRVLVASQDHPKLGNTMASPFEAVPKLLPDRSVSNEVRVVHDQRPVNQGTHKDFHPPALQPTHDQIARRVLFLKHRYPGCQVHIAKKDISGAFRLLWVAPADVELFAGDLPWKDAAMPDEEGHSGEVRGRPLTVLYLVSSFGFSGSPGEWTPWGRATEEFHRAHRPGLPRRDGALGFDCKILVDDAVLVEPLLGLRPWISAACYETGVKQMLGKEAVNREKDAIEGQFKEEQVIWGLTMNAASEKAFLPERRILRGSYLLGDSAFDAGEKCVTVRQVQQFRGITTGWAIVVRGLANELKAADIFLSNDEGDLPARPRKLGYKNELLEVEDAWEDLWSLFEVCRWLCARSDRWETRFGTTLKELLPVKERLSLPNEWKETVWVSSDATTQVIGAIDWTFGAAARATVTELEPWLMGVAEQEMQEDGDMRVHISEMLSLVAFVCERGPLWKGKVVLYAGDNSTVRCNTQEFEEMLVKKGWEKVELGPAISKDPEDRQVMLQLKEKRLKRFVDKPLGIPWDKLRVIELASDDRWLKDFESLAPEGHSKIGRTRVVIVATLPVDEKGILVDKFIKEVSRWRPYVVIWEGPRCAPWEKALEGFRANGLGGVTFEFVSTELGEYLARRRQCLVGARFDLTEDIVKRCLVKTVTAPPLGAAVGRANQSEDLVWRKPFKMVIEPGIPRAPLLPQVVGHVWESPEGERKNVHGLAGPGRWPLRYNDGEFEVLEVFDRRGRPGHLRVLQPLEVWQCQGRSCEAWDELLHQGKTVQEIANQGNRATGLQVASNLLVMAGALVEFGEILEDDHNAGALGYEPYDLSMAKLLAWLRKWKWRHFGVGDLHGGDGRAGGDIHKRIVSRAGEALWVWCLEIESEENHDESEIVETFRDTSAGGRRPKLTKPAHLPAGQHVLLEPRKVPFDGAIQTQVEEWLEENIAGSKATSTLRMYRSAWEKWEAWASRQRWPSCYLDVKGDKLANEDKLLAFLGYLGWLGSTAASIKQALFAVKDGHKRGGAGDPTEGMFRVWMLVTSLDRHAERKPRRLGVTPGMLLWIGRSLCNSDLFGEDQVDKAMVQAALLVAWFFMLRAKEYCDSGGVDAHMILRGMDVRLTKDGCDVKTGANEVTIQFRKTKADQEAFGSCKNMGATGELHLCPVHALEELREVAQRRFSPGPEAHLPLFRWGNGTTLRRTEVQAVLQKAARAEGLPEDRFMSHSLRIGGASALFQASGEIELVKRMGRWSSSAVQRYLYDGGEVLKELSGRMARVDKRIHYT</sequence>
<protein>
    <submittedName>
        <fullName evidence="6">Uncharacterized protein</fullName>
    </submittedName>
</protein>
<evidence type="ECO:0000256" key="2">
    <source>
        <dbReference type="ARBA" id="ARBA00023172"/>
    </source>
</evidence>
<dbReference type="SUPFAM" id="SSF56349">
    <property type="entry name" value="DNA breaking-rejoining enzymes"/>
    <property type="match status" value="1"/>
</dbReference>
<feature type="compositionally biased region" description="Polar residues" evidence="3">
    <location>
        <begin position="516"/>
        <end position="526"/>
    </location>
</feature>
<feature type="region of interest" description="Disordered" evidence="3">
    <location>
        <begin position="1744"/>
        <end position="1834"/>
    </location>
</feature>
<keyword evidence="5" id="KW-0732">Signal</keyword>
<dbReference type="Gene3D" id="1.10.150.130">
    <property type="match status" value="1"/>
</dbReference>
<organism evidence="6 7">
    <name type="scientific">Durusdinium trenchii</name>
    <dbReference type="NCBI Taxonomy" id="1381693"/>
    <lineage>
        <taxon>Eukaryota</taxon>
        <taxon>Sar</taxon>
        <taxon>Alveolata</taxon>
        <taxon>Dinophyceae</taxon>
        <taxon>Suessiales</taxon>
        <taxon>Symbiodiniaceae</taxon>
        <taxon>Durusdinium</taxon>
    </lineage>
</organism>
<feature type="transmembrane region" description="Helical" evidence="4">
    <location>
        <begin position="110"/>
        <end position="143"/>
    </location>
</feature>
<accession>A0ABP0NC86</accession>
<feature type="region of interest" description="Disordered" evidence="3">
    <location>
        <begin position="498"/>
        <end position="546"/>
    </location>
</feature>
<dbReference type="InterPro" id="IPR052925">
    <property type="entry name" value="Phage_Integrase-like_Recomb"/>
</dbReference>
<keyword evidence="4" id="KW-1133">Transmembrane helix</keyword>
<evidence type="ECO:0000313" key="7">
    <source>
        <dbReference type="Proteomes" id="UP001642484"/>
    </source>
</evidence>
<evidence type="ECO:0000256" key="5">
    <source>
        <dbReference type="SAM" id="SignalP"/>
    </source>
</evidence>
<keyword evidence="7" id="KW-1185">Reference proteome</keyword>
<keyword evidence="4" id="KW-0472">Membrane</keyword>
<evidence type="ECO:0000256" key="4">
    <source>
        <dbReference type="SAM" id="Phobius"/>
    </source>
</evidence>
<feature type="region of interest" description="Disordered" evidence="3">
    <location>
        <begin position="412"/>
        <end position="464"/>
    </location>
</feature>
<feature type="region of interest" description="Disordered" evidence="3">
    <location>
        <begin position="1015"/>
        <end position="1047"/>
    </location>
</feature>
<evidence type="ECO:0000256" key="3">
    <source>
        <dbReference type="SAM" id="MobiDB-lite"/>
    </source>
</evidence>
<evidence type="ECO:0000313" key="6">
    <source>
        <dbReference type="EMBL" id="CAK9061008.1"/>
    </source>
</evidence>
<keyword evidence="4" id="KW-0812">Transmembrane</keyword>
<dbReference type="Gene3D" id="1.10.443.10">
    <property type="entry name" value="Intergrase catalytic core"/>
    <property type="match status" value="1"/>
</dbReference>
<gene>
    <name evidence="6" type="ORF">CCMP2556_LOCUS30002</name>
</gene>
<feature type="region of interest" description="Disordered" evidence="3">
    <location>
        <begin position="1992"/>
        <end position="2057"/>
    </location>
</feature>
<feature type="compositionally biased region" description="Acidic residues" evidence="3">
    <location>
        <begin position="432"/>
        <end position="441"/>
    </location>
</feature>
<feature type="compositionally biased region" description="Low complexity" evidence="3">
    <location>
        <begin position="1806"/>
        <end position="1818"/>
    </location>
</feature>
<comment type="caution">
    <text evidence="6">The sequence shown here is derived from an EMBL/GenBank/DDBJ whole genome shotgun (WGS) entry which is preliminary data.</text>
</comment>
<dbReference type="InterPro" id="IPR013762">
    <property type="entry name" value="Integrase-like_cat_sf"/>
</dbReference>
<feature type="compositionally biased region" description="Acidic residues" evidence="3">
    <location>
        <begin position="2006"/>
        <end position="2019"/>
    </location>
</feature>
<dbReference type="InterPro" id="IPR011010">
    <property type="entry name" value="DNA_brk_join_enz"/>
</dbReference>
<dbReference type="PANTHER" id="PTHR34605:SF3">
    <property type="entry name" value="P CELL-TYPE AGGLUTINATION PROTEIN MAP4-LIKE-RELATED"/>
    <property type="match status" value="1"/>
</dbReference>
<name>A0ABP0NC86_9DINO</name>
<dbReference type="EMBL" id="CAXAMN010021584">
    <property type="protein sequence ID" value="CAK9061008.1"/>
    <property type="molecule type" value="Genomic_DNA"/>
</dbReference>
<proteinExistence type="predicted"/>
<keyword evidence="2" id="KW-0233">DNA recombination</keyword>
<feature type="transmembrane region" description="Helical" evidence="4">
    <location>
        <begin position="73"/>
        <end position="98"/>
    </location>
</feature>
<dbReference type="InterPro" id="IPR010998">
    <property type="entry name" value="Integrase_recombinase_N"/>
</dbReference>
<feature type="signal peptide" evidence="5">
    <location>
        <begin position="1"/>
        <end position="17"/>
    </location>
</feature>
<reference evidence="6 7" key="1">
    <citation type="submission" date="2024-02" db="EMBL/GenBank/DDBJ databases">
        <authorList>
            <person name="Chen Y."/>
            <person name="Shah S."/>
            <person name="Dougan E. K."/>
            <person name="Thang M."/>
            <person name="Chan C."/>
        </authorList>
    </citation>
    <scope>NUCLEOTIDE SEQUENCE [LARGE SCALE GENOMIC DNA]</scope>
</reference>
<dbReference type="PANTHER" id="PTHR34605">
    <property type="entry name" value="PHAGE_INTEGRASE DOMAIN-CONTAINING PROTEIN"/>
    <property type="match status" value="1"/>
</dbReference>
<feature type="compositionally biased region" description="Basic and acidic residues" evidence="3">
    <location>
        <begin position="1015"/>
        <end position="1024"/>
    </location>
</feature>
<keyword evidence="1" id="KW-0238">DNA-binding</keyword>